<evidence type="ECO:0000313" key="4">
    <source>
        <dbReference type="Proteomes" id="UP001496720"/>
    </source>
</evidence>
<dbReference type="InterPro" id="IPR052526">
    <property type="entry name" value="HTH-type_Bedaq_tolerance"/>
</dbReference>
<proteinExistence type="predicted"/>
<feature type="domain" description="HTH marR-type" evidence="2">
    <location>
        <begin position="1"/>
        <end position="148"/>
    </location>
</feature>
<sequence length="162" mass="17519">MDVPTEGPGPHGPLRKDPDPDDLIIAAEEMIRYVRHSARTGGLSTAAASTLARLSREGPRRLTELARAEGVSQPNMTQLVTRLERAGLVRRAADVSDGRGVRVAVTPAGAEVLAARRIERARALGQLMEDMTGPERQATTTALLALARVIRNRPYPPEEDRA</sequence>
<dbReference type="PANTHER" id="PTHR39515:SF2">
    <property type="entry name" value="HTH-TYPE TRANSCRIPTIONAL REGULATOR RV0880"/>
    <property type="match status" value="1"/>
</dbReference>
<dbReference type="InterPro" id="IPR000835">
    <property type="entry name" value="HTH_MarR-typ"/>
</dbReference>
<reference evidence="3 4" key="1">
    <citation type="submission" date="2024-06" db="EMBL/GenBank/DDBJ databases">
        <title>The Natural Products Discovery Center: Release of the First 8490 Sequenced Strains for Exploring Actinobacteria Biosynthetic Diversity.</title>
        <authorList>
            <person name="Kalkreuter E."/>
            <person name="Kautsar S.A."/>
            <person name="Yang D."/>
            <person name="Bader C.D."/>
            <person name="Teijaro C.N."/>
            <person name="Fluegel L."/>
            <person name="Davis C.M."/>
            <person name="Simpson J.R."/>
            <person name="Lauterbach L."/>
            <person name="Steele A.D."/>
            <person name="Gui C."/>
            <person name="Meng S."/>
            <person name="Li G."/>
            <person name="Viehrig K."/>
            <person name="Ye F."/>
            <person name="Su P."/>
            <person name="Kiefer A.F."/>
            <person name="Nichols A."/>
            <person name="Cepeda A.J."/>
            <person name="Yan W."/>
            <person name="Fan B."/>
            <person name="Jiang Y."/>
            <person name="Adhikari A."/>
            <person name="Zheng C.-J."/>
            <person name="Schuster L."/>
            <person name="Cowan T.M."/>
            <person name="Smanski M.J."/>
            <person name="Chevrette M.G."/>
            <person name="De Carvalho L.P.S."/>
            <person name="Shen B."/>
        </authorList>
    </citation>
    <scope>NUCLEOTIDE SEQUENCE [LARGE SCALE GENOMIC DNA]</scope>
    <source>
        <strain evidence="3 4">NPDC001615</strain>
    </source>
</reference>
<dbReference type="SUPFAM" id="SSF46785">
    <property type="entry name" value="Winged helix' DNA-binding domain"/>
    <property type="match status" value="1"/>
</dbReference>
<dbReference type="InterPro" id="IPR036390">
    <property type="entry name" value="WH_DNA-bd_sf"/>
</dbReference>
<dbReference type="Pfam" id="PF01047">
    <property type="entry name" value="MarR"/>
    <property type="match status" value="1"/>
</dbReference>
<evidence type="ECO:0000256" key="1">
    <source>
        <dbReference type="SAM" id="MobiDB-lite"/>
    </source>
</evidence>
<feature type="region of interest" description="Disordered" evidence="1">
    <location>
        <begin position="1"/>
        <end position="20"/>
    </location>
</feature>
<comment type="caution">
    <text evidence="3">The sequence shown here is derived from an EMBL/GenBank/DDBJ whole genome shotgun (WGS) entry which is preliminary data.</text>
</comment>
<gene>
    <name evidence="3" type="ORF">ABT188_08560</name>
</gene>
<organism evidence="3 4">
    <name type="scientific">Streptomyces violaceorubidus</name>
    <dbReference type="NCBI Taxonomy" id="284042"/>
    <lineage>
        <taxon>Bacteria</taxon>
        <taxon>Bacillati</taxon>
        <taxon>Actinomycetota</taxon>
        <taxon>Actinomycetes</taxon>
        <taxon>Kitasatosporales</taxon>
        <taxon>Streptomycetaceae</taxon>
        <taxon>Streptomyces</taxon>
    </lineage>
</organism>
<dbReference type="PANTHER" id="PTHR39515">
    <property type="entry name" value="CONSERVED PROTEIN"/>
    <property type="match status" value="1"/>
</dbReference>
<dbReference type="EMBL" id="JBEOZY010000005">
    <property type="protein sequence ID" value="MER6164619.1"/>
    <property type="molecule type" value="Genomic_DNA"/>
</dbReference>
<dbReference type="Proteomes" id="UP001496720">
    <property type="component" value="Unassembled WGS sequence"/>
</dbReference>
<dbReference type="InterPro" id="IPR011991">
    <property type="entry name" value="ArsR-like_HTH"/>
</dbReference>
<dbReference type="InterPro" id="IPR036388">
    <property type="entry name" value="WH-like_DNA-bd_sf"/>
</dbReference>
<protein>
    <submittedName>
        <fullName evidence="3">MarR family transcriptional regulator</fullName>
    </submittedName>
</protein>
<dbReference type="RefSeq" id="WP_352146577.1">
    <property type="nucleotide sequence ID" value="NZ_JBEOZY010000005.1"/>
</dbReference>
<name>A0ABV1SSB8_9ACTN</name>
<dbReference type="PRINTS" id="PR00598">
    <property type="entry name" value="HTHMARR"/>
</dbReference>
<evidence type="ECO:0000313" key="3">
    <source>
        <dbReference type="EMBL" id="MER6164619.1"/>
    </source>
</evidence>
<keyword evidence="4" id="KW-1185">Reference proteome</keyword>
<dbReference type="Gene3D" id="1.10.10.10">
    <property type="entry name" value="Winged helix-like DNA-binding domain superfamily/Winged helix DNA-binding domain"/>
    <property type="match status" value="1"/>
</dbReference>
<dbReference type="SMART" id="SM00347">
    <property type="entry name" value="HTH_MARR"/>
    <property type="match status" value="1"/>
</dbReference>
<dbReference type="PROSITE" id="PS50995">
    <property type="entry name" value="HTH_MARR_2"/>
    <property type="match status" value="1"/>
</dbReference>
<evidence type="ECO:0000259" key="2">
    <source>
        <dbReference type="PROSITE" id="PS50995"/>
    </source>
</evidence>
<dbReference type="CDD" id="cd00090">
    <property type="entry name" value="HTH_ARSR"/>
    <property type="match status" value="1"/>
</dbReference>
<accession>A0ABV1SSB8</accession>